<dbReference type="AlphaFoldDB" id="A0AAV5NIZ3"/>
<sequence>MLTVLHPEVRSLVGQFAGGLMPIRLGTDEKYSLIVKTQKEAILAAKMNGGFALYLPALPSTTATTTALVTAFFDDDDQPLIVRSPLFRDDSFSREILTILKSIMRSISTSSMTRTMSG</sequence>
<dbReference type="EMBL" id="BSNU01000016">
    <property type="protein sequence ID" value="GLQ64349.1"/>
    <property type="molecule type" value="Genomic_DNA"/>
</dbReference>
<accession>A0AAV5NIZ3</accession>
<dbReference type="RefSeq" id="WP_244591236.1">
    <property type="nucleotide sequence ID" value="NZ_BEWM01000007.1"/>
</dbReference>
<proteinExistence type="predicted"/>
<organism evidence="1 2">
    <name type="scientific">Gluconobacter cerinus</name>
    <dbReference type="NCBI Taxonomy" id="38307"/>
    <lineage>
        <taxon>Bacteria</taxon>
        <taxon>Pseudomonadati</taxon>
        <taxon>Pseudomonadota</taxon>
        <taxon>Alphaproteobacteria</taxon>
        <taxon>Acetobacterales</taxon>
        <taxon>Acetobacteraceae</taxon>
        <taxon>Gluconobacter</taxon>
    </lineage>
</organism>
<evidence type="ECO:0000313" key="1">
    <source>
        <dbReference type="EMBL" id="GLQ64349.1"/>
    </source>
</evidence>
<keyword evidence="2" id="KW-1185">Reference proteome</keyword>
<comment type="caution">
    <text evidence="1">The sequence shown here is derived from an EMBL/GenBank/DDBJ whole genome shotgun (WGS) entry which is preliminary data.</text>
</comment>
<name>A0AAV5NIZ3_9PROT</name>
<evidence type="ECO:0000313" key="2">
    <source>
        <dbReference type="Proteomes" id="UP001156614"/>
    </source>
</evidence>
<dbReference type="Proteomes" id="UP001156614">
    <property type="component" value="Unassembled WGS sequence"/>
</dbReference>
<reference evidence="2" key="1">
    <citation type="journal article" date="2019" name="Int. J. Syst. Evol. Microbiol.">
        <title>The Global Catalogue of Microorganisms (GCM) 10K type strain sequencing project: providing services to taxonomists for standard genome sequencing and annotation.</title>
        <authorList>
            <consortium name="The Broad Institute Genomics Platform"/>
            <consortium name="The Broad Institute Genome Sequencing Center for Infectious Disease"/>
            <person name="Wu L."/>
            <person name="Ma J."/>
        </authorList>
    </citation>
    <scope>NUCLEOTIDE SEQUENCE [LARGE SCALE GENOMIC DNA]</scope>
    <source>
        <strain evidence="2">NBRC 3267</strain>
    </source>
</reference>
<gene>
    <name evidence="1" type="ORF">GCM10007867_31960</name>
</gene>
<protein>
    <submittedName>
        <fullName evidence="1">Uncharacterized protein</fullName>
    </submittedName>
</protein>